<evidence type="ECO:0000259" key="1">
    <source>
        <dbReference type="PROSITE" id="PS51725"/>
    </source>
</evidence>
<keyword evidence="3" id="KW-1185">Reference proteome</keyword>
<protein>
    <submittedName>
        <fullName evidence="2">Antibiotic biosynthesis monooxygenase</fullName>
    </submittedName>
</protein>
<dbReference type="Pfam" id="PF03992">
    <property type="entry name" value="ABM"/>
    <property type="match status" value="1"/>
</dbReference>
<dbReference type="GO" id="GO:0004497">
    <property type="term" value="F:monooxygenase activity"/>
    <property type="evidence" value="ECO:0007669"/>
    <property type="project" value="UniProtKB-KW"/>
</dbReference>
<comment type="caution">
    <text evidence="2">The sequence shown here is derived from an EMBL/GenBank/DDBJ whole genome shotgun (WGS) entry which is preliminary data.</text>
</comment>
<dbReference type="InterPro" id="IPR011008">
    <property type="entry name" value="Dimeric_a/b-barrel"/>
</dbReference>
<keyword evidence="2" id="KW-0560">Oxidoreductase</keyword>
<evidence type="ECO:0000313" key="3">
    <source>
        <dbReference type="Proteomes" id="UP001177080"/>
    </source>
</evidence>
<gene>
    <name evidence="2" type="ORF">GB928_008310</name>
</gene>
<keyword evidence="2" id="KW-0503">Monooxygenase</keyword>
<dbReference type="RefSeq" id="WP_244761137.1">
    <property type="nucleotide sequence ID" value="NZ_JALJCJ010000003.1"/>
</dbReference>
<dbReference type="Gene3D" id="3.30.70.100">
    <property type="match status" value="1"/>
</dbReference>
<reference evidence="2" key="1">
    <citation type="submission" date="2022-04" db="EMBL/GenBank/DDBJ databases">
        <title>Shinella lacus sp. nov., a novel member of the genus Shinella from water.</title>
        <authorList>
            <person name="Deng Y."/>
        </authorList>
    </citation>
    <scope>NUCLEOTIDE SEQUENCE</scope>
    <source>
        <strain evidence="2">JCM 31239</strain>
    </source>
</reference>
<accession>A0ABT8XBR2</accession>
<sequence>MGGRIVRMADLEIDPAQLDAYKALLAEEIEASVRLEPGVLMLHAVSIDETPEKVRLLEVYADEAAYQAHLATPHFLKYKTQTAAMVRSLRLLPVTPIRMDAK</sequence>
<dbReference type="SUPFAM" id="SSF54909">
    <property type="entry name" value="Dimeric alpha+beta barrel"/>
    <property type="match status" value="1"/>
</dbReference>
<dbReference type="PANTHER" id="PTHR33336">
    <property type="entry name" value="QUINOL MONOOXYGENASE YGIN-RELATED"/>
    <property type="match status" value="1"/>
</dbReference>
<organism evidence="2 3">
    <name type="scientific">Shinella curvata</name>
    <dbReference type="NCBI Taxonomy" id="1817964"/>
    <lineage>
        <taxon>Bacteria</taxon>
        <taxon>Pseudomonadati</taxon>
        <taxon>Pseudomonadota</taxon>
        <taxon>Alphaproteobacteria</taxon>
        <taxon>Hyphomicrobiales</taxon>
        <taxon>Rhizobiaceae</taxon>
        <taxon>Shinella</taxon>
    </lineage>
</organism>
<dbReference type="InterPro" id="IPR007138">
    <property type="entry name" value="ABM_dom"/>
</dbReference>
<evidence type="ECO:0000313" key="2">
    <source>
        <dbReference type="EMBL" id="MDO6121183.1"/>
    </source>
</evidence>
<proteinExistence type="predicted"/>
<dbReference type="EMBL" id="WHSC02000003">
    <property type="protein sequence ID" value="MDO6121183.1"/>
    <property type="molecule type" value="Genomic_DNA"/>
</dbReference>
<feature type="domain" description="ABM" evidence="1">
    <location>
        <begin position="5"/>
        <end position="98"/>
    </location>
</feature>
<dbReference type="PANTHER" id="PTHR33336:SF3">
    <property type="entry name" value="ABM DOMAIN-CONTAINING PROTEIN"/>
    <property type="match status" value="1"/>
</dbReference>
<dbReference type="Proteomes" id="UP001177080">
    <property type="component" value="Unassembled WGS sequence"/>
</dbReference>
<name>A0ABT8XBR2_9HYPH</name>
<dbReference type="PROSITE" id="PS51725">
    <property type="entry name" value="ABM"/>
    <property type="match status" value="1"/>
</dbReference>
<dbReference type="InterPro" id="IPR050744">
    <property type="entry name" value="AI-2_Isomerase_LsrG"/>
</dbReference>